<dbReference type="Pfam" id="PF00512">
    <property type="entry name" value="HisKA"/>
    <property type="match status" value="1"/>
</dbReference>
<dbReference type="PROSITE" id="PS50109">
    <property type="entry name" value="HIS_KIN"/>
    <property type="match status" value="1"/>
</dbReference>
<dbReference type="EC" id="2.7.13.3" evidence="3"/>
<evidence type="ECO:0000256" key="9">
    <source>
        <dbReference type="SAM" id="Phobius"/>
    </source>
</evidence>
<evidence type="ECO:0000256" key="4">
    <source>
        <dbReference type="ARBA" id="ARBA00022553"/>
    </source>
</evidence>
<dbReference type="InterPro" id="IPR003594">
    <property type="entry name" value="HATPase_dom"/>
</dbReference>
<feature type="transmembrane region" description="Helical" evidence="9">
    <location>
        <begin position="6"/>
        <end position="26"/>
    </location>
</feature>
<evidence type="ECO:0000256" key="7">
    <source>
        <dbReference type="ARBA" id="ARBA00023012"/>
    </source>
</evidence>
<accession>A0ABS4ZDM3</accession>
<evidence type="ECO:0000313" key="11">
    <source>
        <dbReference type="EMBL" id="MBP2419134.1"/>
    </source>
</evidence>
<dbReference type="PRINTS" id="PR00344">
    <property type="entry name" value="BCTRLSENSOR"/>
</dbReference>
<dbReference type="Pfam" id="PF02518">
    <property type="entry name" value="HATPase_c"/>
    <property type="match status" value="1"/>
</dbReference>
<comment type="subcellular location">
    <subcellularLocation>
        <location evidence="2">Cell membrane</location>
    </subcellularLocation>
</comment>
<dbReference type="Gene3D" id="1.10.287.130">
    <property type="match status" value="1"/>
</dbReference>
<feature type="transmembrane region" description="Helical" evidence="9">
    <location>
        <begin position="38"/>
        <end position="62"/>
    </location>
</feature>
<dbReference type="InterPro" id="IPR036097">
    <property type="entry name" value="HisK_dim/P_sf"/>
</dbReference>
<keyword evidence="4" id="KW-0597">Phosphoprotein</keyword>
<dbReference type="CDD" id="cd00075">
    <property type="entry name" value="HATPase"/>
    <property type="match status" value="1"/>
</dbReference>
<feature type="domain" description="Histidine kinase" evidence="10">
    <location>
        <begin position="177"/>
        <end position="393"/>
    </location>
</feature>
<proteinExistence type="predicted"/>
<evidence type="ECO:0000256" key="5">
    <source>
        <dbReference type="ARBA" id="ARBA00022679"/>
    </source>
</evidence>
<protein>
    <recommendedName>
        <fullName evidence="8">Sensor-like histidine kinase SenX3</fullName>
        <ecNumber evidence="3">2.7.13.3</ecNumber>
    </recommendedName>
</protein>
<keyword evidence="12" id="KW-1185">Reference proteome</keyword>
<sequence>MADLVVVLGLALAACAATGLLGALALRLLRRSSLRYQLLTATLLPVVAVALAVVVAVVGMFLSGHDSGVVLTTLAIAVTLAALGAWLVTRTLLAGFRRISLAVADLSASVDHPPPVLVREEPDPPSAALHRPAPAVAEVPAELAAVLTDVDTARRRLVEARARERAAEEARRELVSFMSHDLRTPLAGMRAVLEGIEDDIVADVPAALAHLRTTVARMSLLVDDLFALSRVQGSASSERRRAVALAEVVDDVLLETSALAAAAGVDLRGEVLPGDRLTVLGNHTDLTRAVTNLISNAIRHTAPGLAVLVRTGRTSAGAVRVEVVDQCGGIPEPHLARVFDTGWRGSAARDGQDGGAGLGLAIVRGVAQSHDGNIGVHNTRTGCSFALELPPPAPKPPPGPTPR</sequence>
<organism evidence="11 12">
    <name type="scientific">Microlunatus capsulatus</name>
    <dbReference type="NCBI Taxonomy" id="99117"/>
    <lineage>
        <taxon>Bacteria</taxon>
        <taxon>Bacillati</taxon>
        <taxon>Actinomycetota</taxon>
        <taxon>Actinomycetes</taxon>
        <taxon>Propionibacteriales</taxon>
        <taxon>Propionibacteriaceae</taxon>
        <taxon>Microlunatus</taxon>
    </lineage>
</organism>
<dbReference type="EMBL" id="JAGIOB010000001">
    <property type="protein sequence ID" value="MBP2419134.1"/>
    <property type="molecule type" value="Genomic_DNA"/>
</dbReference>
<dbReference type="GO" id="GO:0016301">
    <property type="term" value="F:kinase activity"/>
    <property type="evidence" value="ECO:0007669"/>
    <property type="project" value="UniProtKB-KW"/>
</dbReference>
<dbReference type="PANTHER" id="PTHR45453">
    <property type="entry name" value="PHOSPHATE REGULON SENSOR PROTEIN PHOR"/>
    <property type="match status" value="1"/>
</dbReference>
<evidence type="ECO:0000313" key="12">
    <source>
        <dbReference type="Proteomes" id="UP000758168"/>
    </source>
</evidence>
<dbReference type="InterPro" id="IPR004358">
    <property type="entry name" value="Sig_transdc_His_kin-like_C"/>
</dbReference>
<comment type="catalytic activity">
    <reaction evidence="1">
        <text>ATP + protein L-histidine = ADP + protein N-phospho-L-histidine.</text>
        <dbReference type="EC" id="2.7.13.3"/>
    </reaction>
</comment>
<feature type="transmembrane region" description="Helical" evidence="9">
    <location>
        <begin position="68"/>
        <end position="88"/>
    </location>
</feature>
<keyword evidence="9" id="KW-0472">Membrane</keyword>
<gene>
    <name evidence="11" type="ORF">JOF54_004056</name>
</gene>
<dbReference type="InterPro" id="IPR036890">
    <property type="entry name" value="HATPase_C_sf"/>
</dbReference>
<evidence type="ECO:0000259" key="10">
    <source>
        <dbReference type="PROSITE" id="PS50109"/>
    </source>
</evidence>
<evidence type="ECO:0000256" key="8">
    <source>
        <dbReference type="ARBA" id="ARBA00039401"/>
    </source>
</evidence>
<evidence type="ECO:0000256" key="6">
    <source>
        <dbReference type="ARBA" id="ARBA00022777"/>
    </source>
</evidence>
<reference evidence="11 12" key="1">
    <citation type="submission" date="2021-03" db="EMBL/GenBank/DDBJ databases">
        <title>Sequencing the genomes of 1000 actinobacteria strains.</title>
        <authorList>
            <person name="Klenk H.-P."/>
        </authorList>
    </citation>
    <scope>NUCLEOTIDE SEQUENCE [LARGE SCALE GENOMIC DNA]</scope>
    <source>
        <strain evidence="11 12">DSM 12936</strain>
    </source>
</reference>
<dbReference type="SMART" id="SM00388">
    <property type="entry name" value="HisKA"/>
    <property type="match status" value="1"/>
</dbReference>
<keyword evidence="9" id="KW-0812">Transmembrane</keyword>
<dbReference type="Proteomes" id="UP000758168">
    <property type="component" value="Unassembled WGS sequence"/>
</dbReference>
<evidence type="ECO:0000256" key="1">
    <source>
        <dbReference type="ARBA" id="ARBA00000085"/>
    </source>
</evidence>
<dbReference type="InterPro" id="IPR050351">
    <property type="entry name" value="BphY/WalK/GraS-like"/>
</dbReference>
<dbReference type="InterPro" id="IPR003661">
    <property type="entry name" value="HisK_dim/P_dom"/>
</dbReference>
<dbReference type="Gene3D" id="3.30.565.10">
    <property type="entry name" value="Histidine kinase-like ATPase, C-terminal domain"/>
    <property type="match status" value="1"/>
</dbReference>
<evidence type="ECO:0000256" key="2">
    <source>
        <dbReference type="ARBA" id="ARBA00004236"/>
    </source>
</evidence>
<dbReference type="SUPFAM" id="SSF47384">
    <property type="entry name" value="Homodimeric domain of signal transducing histidine kinase"/>
    <property type="match status" value="1"/>
</dbReference>
<dbReference type="PANTHER" id="PTHR45453:SF1">
    <property type="entry name" value="PHOSPHATE REGULON SENSOR PROTEIN PHOR"/>
    <property type="match status" value="1"/>
</dbReference>
<dbReference type="SUPFAM" id="SSF55874">
    <property type="entry name" value="ATPase domain of HSP90 chaperone/DNA topoisomerase II/histidine kinase"/>
    <property type="match status" value="1"/>
</dbReference>
<keyword evidence="7" id="KW-0902">Two-component regulatory system</keyword>
<keyword evidence="9" id="KW-1133">Transmembrane helix</keyword>
<name>A0ABS4ZDM3_9ACTN</name>
<dbReference type="SMART" id="SM00387">
    <property type="entry name" value="HATPase_c"/>
    <property type="match status" value="1"/>
</dbReference>
<evidence type="ECO:0000256" key="3">
    <source>
        <dbReference type="ARBA" id="ARBA00012438"/>
    </source>
</evidence>
<dbReference type="RefSeq" id="WP_210059217.1">
    <property type="nucleotide sequence ID" value="NZ_BAAAMH010000035.1"/>
</dbReference>
<keyword evidence="6 11" id="KW-0418">Kinase</keyword>
<comment type="caution">
    <text evidence="11">The sequence shown here is derived from an EMBL/GenBank/DDBJ whole genome shotgun (WGS) entry which is preliminary data.</text>
</comment>
<dbReference type="CDD" id="cd00082">
    <property type="entry name" value="HisKA"/>
    <property type="match status" value="1"/>
</dbReference>
<dbReference type="InterPro" id="IPR005467">
    <property type="entry name" value="His_kinase_dom"/>
</dbReference>
<keyword evidence="5" id="KW-0808">Transferase</keyword>